<sequence length="134" mass="15144">MARRGGLTDTVTGSDETFALAKEPKCSGSWSASVRVRKHVVINTARGTQQSPAHGRYGVFGTHCVIEAFFQMRTTAQKARNKSTHTERVRYCQAARTVNDTSWMRGSHSSYSDYLKRELRQEERKEHPELLTPA</sequence>
<dbReference type="Proteomes" id="UP001451303">
    <property type="component" value="Unassembled WGS sequence"/>
</dbReference>
<keyword evidence="2" id="KW-1185">Reference proteome</keyword>
<protein>
    <submittedName>
        <fullName evidence="1">Uncharacterized protein</fullName>
    </submittedName>
</protein>
<organism evidence="1 2">
    <name type="scientific">Neurospora intermedia</name>
    <dbReference type="NCBI Taxonomy" id="5142"/>
    <lineage>
        <taxon>Eukaryota</taxon>
        <taxon>Fungi</taxon>
        <taxon>Dikarya</taxon>
        <taxon>Ascomycota</taxon>
        <taxon>Pezizomycotina</taxon>
        <taxon>Sordariomycetes</taxon>
        <taxon>Sordariomycetidae</taxon>
        <taxon>Sordariales</taxon>
        <taxon>Sordariaceae</taxon>
        <taxon>Neurospora</taxon>
    </lineage>
</organism>
<reference evidence="1 2" key="1">
    <citation type="submission" date="2023-09" db="EMBL/GenBank/DDBJ databases">
        <title>Multi-omics analysis of a traditional fermented food reveals byproduct-associated fungal strains for waste-to-food upcycling.</title>
        <authorList>
            <consortium name="Lawrence Berkeley National Laboratory"/>
            <person name="Rekdal V.M."/>
            <person name="Villalobos-Escobedo J.M."/>
            <person name="Rodriguez-Valeron N."/>
            <person name="Garcia M.O."/>
            <person name="Vasquez D.P."/>
            <person name="Damayanti I."/>
            <person name="Sorensen P.M."/>
            <person name="Baidoo E.E."/>
            <person name="De Carvalho A.C."/>
            <person name="Riley R."/>
            <person name="Lipzen A."/>
            <person name="He G."/>
            <person name="Yan M."/>
            <person name="Haridas S."/>
            <person name="Daum C."/>
            <person name="Yoshinaga Y."/>
            <person name="Ng V."/>
            <person name="Grigoriev I.V."/>
            <person name="Munk R."/>
            <person name="Nuraida L."/>
            <person name="Wijaya C.H."/>
            <person name="Morales P.-C."/>
            <person name="Keasling J.D."/>
        </authorList>
    </citation>
    <scope>NUCLEOTIDE SEQUENCE [LARGE SCALE GENOMIC DNA]</scope>
    <source>
        <strain evidence="1 2">FGSC 2613</strain>
    </source>
</reference>
<evidence type="ECO:0000313" key="2">
    <source>
        <dbReference type="Proteomes" id="UP001451303"/>
    </source>
</evidence>
<evidence type="ECO:0000313" key="1">
    <source>
        <dbReference type="EMBL" id="KAL0466990.1"/>
    </source>
</evidence>
<gene>
    <name evidence="1" type="ORF">QR685DRAFT_94813</name>
</gene>
<proteinExistence type="predicted"/>
<accession>A0ABR3D2Q5</accession>
<comment type="caution">
    <text evidence="1">The sequence shown here is derived from an EMBL/GenBank/DDBJ whole genome shotgun (WGS) entry which is preliminary data.</text>
</comment>
<dbReference type="EMBL" id="JAVLET010000011">
    <property type="protein sequence ID" value="KAL0466990.1"/>
    <property type="molecule type" value="Genomic_DNA"/>
</dbReference>
<name>A0ABR3D2Q5_NEUIN</name>